<dbReference type="EMBL" id="LAZR01016987">
    <property type="protein sequence ID" value="KKM02245.1"/>
    <property type="molecule type" value="Genomic_DNA"/>
</dbReference>
<proteinExistence type="predicted"/>
<evidence type="ECO:0000256" key="3">
    <source>
        <dbReference type="ARBA" id="ARBA00022801"/>
    </source>
</evidence>
<protein>
    <recommendedName>
        <fullName evidence="4">VRR-NUC domain-containing protein</fullName>
    </recommendedName>
</protein>
<gene>
    <name evidence="5" type="ORF">LCGC14_1786330</name>
</gene>
<dbReference type="InterPro" id="IPR011856">
    <property type="entry name" value="tRNA_endonuc-like_dom_sf"/>
</dbReference>
<feature type="domain" description="VRR-NUC" evidence="4">
    <location>
        <begin position="10"/>
        <end position="108"/>
    </location>
</feature>
<reference evidence="5" key="1">
    <citation type="journal article" date="2015" name="Nature">
        <title>Complex archaea that bridge the gap between prokaryotes and eukaryotes.</title>
        <authorList>
            <person name="Spang A."/>
            <person name="Saw J.H."/>
            <person name="Jorgensen S.L."/>
            <person name="Zaremba-Niedzwiedzka K."/>
            <person name="Martijn J."/>
            <person name="Lind A.E."/>
            <person name="van Eijk R."/>
            <person name="Schleper C."/>
            <person name="Guy L."/>
            <person name="Ettema T.J."/>
        </authorList>
    </citation>
    <scope>NUCLEOTIDE SEQUENCE</scope>
</reference>
<dbReference type="InterPro" id="IPR014883">
    <property type="entry name" value="VRR_NUC"/>
</dbReference>
<name>A0A0F9GTY3_9ZZZZ</name>
<sequence>MSKKYKGLEITEGQLKVQIEDYLQYQQNAGVLYWDRLNSGDFIEVRGDTRRRVRGCRKGTADLIILKGGRTLFIELKGRSGRLRPEQRLFGELVQSQGSFYGVVRSLEELMEVLSEEKLHKQSVQETGYRT</sequence>
<dbReference type="AlphaFoldDB" id="A0A0F9GTY3"/>
<keyword evidence="2" id="KW-0540">Nuclease</keyword>
<dbReference type="Pfam" id="PF08774">
    <property type="entry name" value="VRR_NUC"/>
    <property type="match status" value="1"/>
</dbReference>
<dbReference type="GO" id="GO:0003676">
    <property type="term" value="F:nucleic acid binding"/>
    <property type="evidence" value="ECO:0007669"/>
    <property type="project" value="InterPro"/>
</dbReference>
<evidence type="ECO:0000259" key="4">
    <source>
        <dbReference type="SMART" id="SM00990"/>
    </source>
</evidence>
<organism evidence="5">
    <name type="scientific">marine sediment metagenome</name>
    <dbReference type="NCBI Taxonomy" id="412755"/>
    <lineage>
        <taxon>unclassified sequences</taxon>
        <taxon>metagenomes</taxon>
        <taxon>ecological metagenomes</taxon>
    </lineage>
</organism>
<keyword evidence="3" id="KW-0378">Hydrolase</keyword>
<comment type="cofactor">
    <cofactor evidence="1">
        <name>Mg(2+)</name>
        <dbReference type="ChEBI" id="CHEBI:18420"/>
    </cofactor>
</comment>
<evidence type="ECO:0000256" key="2">
    <source>
        <dbReference type="ARBA" id="ARBA00022722"/>
    </source>
</evidence>
<accession>A0A0F9GTY3</accession>
<dbReference type="GO" id="GO:0004518">
    <property type="term" value="F:nuclease activity"/>
    <property type="evidence" value="ECO:0007669"/>
    <property type="project" value="UniProtKB-KW"/>
</dbReference>
<evidence type="ECO:0000313" key="5">
    <source>
        <dbReference type="EMBL" id="KKM02245.1"/>
    </source>
</evidence>
<dbReference type="GO" id="GO:0016788">
    <property type="term" value="F:hydrolase activity, acting on ester bonds"/>
    <property type="evidence" value="ECO:0007669"/>
    <property type="project" value="InterPro"/>
</dbReference>
<dbReference type="Gene3D" id="3.40.1350.10">
    <property type="match status" value="1"/>
</dbReference>
<dbReference type="SMART" id="SM00990">
    <property type="entry name" value="VRR_NUC"/>
    <property type="match status" value="1"/>
</dbReference>
<evidence type="ECO:0000256" key="1">
    <source>
        <dbReference type="ARBA" id="ARBA00001946"/>
    </source>
</evidence>
<comment type="caution">
    <text evidence="5">The sequence shown here is derived from an EMBL/GenBank/DDBJ whole genome shotgun (WGS) entry which is preliminary data.</text>
</comment>